<feature type="transmembrane region" description="Helical" evidence="14">
    <location>
        <begin position="55"/>
        <end position="75"/>
    </location>
</feature>
<proteinExistence type="inferred from homology"/>
<dbReference type="RefSeq" id="WP_119424775.1">
    <property type="nucleotide sequence ID" value="NZ_QQXK01000015.1"/>
</dbReference>
<evidence type="ECO:0000259" key="17">
    <source>
        <dbReference type="Pfam" id="PF02163"/>
    </source>
</evidence>
<dbReference type="PANTHER" id="PTHR39188:SF3">
    <property type="entry name" value="STAGE IV SPORULATION PROTEIN FB"/>
    <property type="match status" value="1"/>
</dbReference>
<feature type="transmembrane region" description="Helical" evidence="14">
    <location>
        <begin position="222"/>
        <end position="240"/>
    </location>
</feature>
<comment type="caution">
    <text evidence="18">The sequence shown here is derived from an EMBL/GenBank/DDBJ whole genome shotgun (WGS) entry which is preliminary data.</text>
</comment>
<evidence type="ECO:0000256" key="2">
    <source>
        <dbReference type="ARBA" id="ARBA00007931"/>
    </source>
</evidence>
<feature type="transmembrane region" description="Helical" evidence="14">
    <location>
        <begin position="20"/>
        <end position="43"/>
    </location>
</feature>
<evidence type="ECO:0000256" key="4">
    <source>
        <dbReference type="ARBA" id="ARBA00022670"/>
    </source>
</evidence>
<keyword evidence="5 14" id="KW-0812">Transmembrane</keyword>
<keyword evidence="7" id="KW-0677">Repeat</keyword>
<keyword evidence="8 14" id="KW-0378">Hydrolase</keyword>
<feature type="transmembrane region" description="Helical" evidence="14">
    <location>
        <begin position="116"/>
        <end position="136"/>
    </location>
</feature>
<reference evidence="18 19" key="1">
    <citation type="submission" date="2018-07" db="EMBL/GenBank/DDBJ databases">
        <title>Arthrobacter sp. nov., isolated from raw cow's milk with high bacterial count.</title>
        <authorList>
            <person name="Hahne J."/>
            <person name="Isele D."/>
            <person name="Lipski A."/>
        </authorList>
    </citation>
    <scope>NUCLEOTIDE SEQUENCE [LARGE SCALE GENOMIC DNA]</scope>
    <source>
        <strain evidence="18 19">JZ R-35</strain>
    </source>
</reference>
<dbReference type="GO" id="GO:0006508">
    <property type="term" value="P:proteolysis"/>
    <property type="evidence" value="ECO:0007669"/>
    <property type="project" value="UniProtKB-KW"/>
</dbReference>
<evidence type="ECO:0000256" key="7">
    <source>
        <dbReference type="ARBA" id="ARBA00022737"/>
    </source>
</evidence>
<feature type="transmembrane region" description="Helical" evidence="14">
    <location>
        <begin position="148"/>
        <end position="166"/>
    </location>
</feature>
<keyword evidence="6 14" id="KW-0479">Metal-binding</keyword>
<comment type="subcellular location">
    <subcellularLocation>
        <location evidence="1 14">Cell membrane</location>
        <topology evidence="1 14">Multi-pass membrane protein</topology>
    </subcellularLocation>
</comment>
<protein>
    <recommendedName>
        <fullName evidence="14">Zinc metalloprotease</fullName>
    </recommendedName>
</protein>
<gene>
    <name evidence="18" type="ORF">DWB68_08860</name>
</gene>
<feature type="active site" evidence="15">
    <location>
        <position position="77"/>
    </location>
</feature>
<keyword evidence="12" id="KW-0129">CBS domain</keyword>
<dbReference type="GO" id="GO:0046872">
    <property type="term" value="F:metal ion binding"/>
    <property type="evidence" value="ECO:0007669"/>
    <property type="project" value="UniProtKB-UniRule"/>
</dbReference>
<dbReference type="InterPro" id="IPR016483">
    <property type="entry name" value="UCP006404_Pept_M50_CBS"/>
</dbReference>
<dbReference type="InterPro" id="IPR046342">
    <property type="entry name" value="CBS_dom_sf"/>
</dbReference>
<evidence type="ECO:0000256" key="5">
    <source>
        <dbReference type="ARBA" id="ARBA00022692"/>
    </source>
</evidence>
<feature type="domain" description="Peptidase M50" evidence="17">
    <location>
        <begin position="139"/>
        <end position="195"/>
    </location>
</feature>
<comment type="cofactor">
    <cofactor evidence="14 16">
        <name>Zn(2+)</name>
        <dbReference type="ChEBI" id="CHEBI:29105"/>
    </cofactor>
    <text evidence="14 16">Binds 1 zinc ion per subunit.</text>
</comment>
<keyword evidence="3 14" id="KW-1003">Cell membrane</keyword>
<evidence type="ECO:0000256" key="8">
    <source>
        <dbReference type="ARBA" id="ARBA00022801"/>
    </source>
</evidence>
<accession>A0A399JC83</accession>
<evidence type="ECO:0000313" key="19">
    <source>
        <dbReference type="Proteomes" id="UP000265419"/>
    </source>
</evidence>
<evidence type="ECO:0000256" key="11">
    <source>
        <dbReference type="ARBA" id="ARBA00023049"/>
    </source>
</evidence>
<dbReference type="GO" id="GO:0005886">
    <property type="term" value="C:plasma membrane"/>
    <property type="evidence" value="ECO:0007669"/>
    <property type="project" value="UniProtKB-SubCell"/>
</dbReference>
<feature type="domain" description="Peptidase M50" evidence="17">
    <location>
        <begin position="66"/>
        <end position="136"/>
    </location>
</feature>
<dbReference type="SUPFAM" id="SSF54631">
    <property type="entry name" value="CBS-domain pair"/>
    <property type="match status" value="1"/>
</dbReference>
<name>A0A399JC83_9MICC</name>
<dbReference type="InterPro" id="IPR008915">
    <property type="entry name" value="Peptidase_M50"/>
</dbReference>
<keyword evidence="19" id="KW-1185">Reference proteome</keyword>
<organism evidence="18 19">
    <name type="scientific">Galactobacter valiniphilus</name>
    <dbReference type="NCBI Taxonomy" id="2676122"/>
    <lineage>
        <taxon>Bacteria</taxon>
        <taxon>Bacillati</taxon>
        <taxon>Actinomycetota</taxon>
        <taxon>Actinomycetes</taxon>
        <taxon>Micrococcales</taxon>
        <taxon>Micrococcaceae</taxon>
        <taxon>Galactobacter</taxon>
    </lineage>
</organism>
<feature type="binding site" evidence="16">
    <location>
        <position position="80"/>
    </location>
    <ligand>
        <name>Zn(2+)</name>
        <dbReference type="ChEBI" id="CHEBI:29105"/>
        <note>catalytic</note>
    </ligand>
</feature>
<dbReference type="GO" id="GO:0008237">
    <property type="term" value="F:metallopeptidase activity"/>
    <property type="evidence" value="ECO:0007669"/>
    <property type="project" value="UniProtKB-UniRule"/>
</dbReference>
<dbReference type="EMBL" id="QQXK01000015">
    <property type="protein sequence ID" value="RII42167.1"/>
    <property type="molecule type" value="Genomic_DNA"/>
</dbReference>
<evidence type="ECO:0000256" key="12">
    <source>
        <dbReference type="ARBA" id="ARBA00023122"/>
    </source>
</evidence>
<evidence type="ECO:0000256" key="1">
    <source>
        <dbReference type="ARBA" id="ARBA00004651"/>
    </source>
</evidence>
<dbReference type="PIRSF" id="PIRSF006404">
    <property type="entry name" value="UCP006404_Pept_M50_CBS"/>
    <property type="match status" value="1"/>
</dbReference>
<dbReference type="AlphaFoldDB" id="A0A399JC83"/>
<evidence type="ECO:0000256" key="6">
    <source>
        <dbReference type="ARBA" id="ARBA00022723"/>
    </source>
</evidence>
<evidence type="ECO:0000256" key="10">
    <source>
        <dbReference type="ARBA" id="ARBA00022989"/>
    </source>
</evidence>
<feature type="transmembrane region" description="Helical" evidence="14">
    <location>
        <begin position="197"/>
        <end position="215"/>
    </location>
</feature>
<evidence type="ECO:0000256" key="15">
    <source>
        <dbReference type="PIRSR" id="PIRSR006404-1"/>
    </source>
</evidence>
<keyword evidence="9 14" id="KW-0862">Zinc</keyword>
<feature type="binding site" evidence="16">
    <location>
        <position position="76"/>
    </location>
    <ligand>
        <name>Zn(2+)</name>
        <dbReference type="ChEBI" id="CHEBI:29105"/>
        <note>catalytic</note>
    </ligand>
</feature>
<feature type="binding site" evidence="16">
    <location>
        <position position="172"/>
    </location>
    <ligand>
        <name>Zn(2+)</name>
        <dbReference type="ChEBI" id="CHEBI:29105"/>
        <note>catalytic</note>
    </ligand>
</feature>
<evidence type="ECO:0000256" key="16">
    <source>
        <dbReference type="PIRSR" id="PIRSR006404-2"/>
    </source>
</evidence>
<evidence type="ECO:0000256" key="14">
    <source>
        <dbReference type="PIRNR" id="PIRNR006404"/>
    </source>
</evidence>
<evidence type="ECO:0000256" key="3">
    <source>
        <dbReference type="ARBA" id="ARBA00022475"/>
    </source>
</evidence>
<evidence type="ECO:0000256" key="13">
    <source>
        <dbReference type="ARBA" id="ARBA00023136"/>
    </source>
</evidence>
<dbReference type="Pfam" id="PF02163">
    <property type="entry name" value="Peptidase_M50"/>
    <property type="match status" value="2"/>
</dbReference>
<keyword evidence="10 14" id="KW-1133">Transmembrane helix</keyword>
<dbReference type="PANTHER" id="PTHR39188">
    <property type="entry name" value="MEMBRANE-ASSOCIATED ZINC METALLOPROTEASE M50B"/>
    <property type="match status" value="1"/>
</dbReference>
<keyword evidence="11 14" id="KW-0482">Metalloprotease</keyword>
<evidence type="ECO:0000256" key="9">
    <source>
        <dbReference type="ARBA" id="ARBA00022833"/>
    </source>
</evidence>
<dbReference type="Proteomes" id="UP000265419">
    <property type="component" value="Unassembled WGS sequence"/>
</dbReference>
<comment type="similarity">
    <text evidence="2 14">Belongs to the peptidase M50B family.</text>
</comment>
<evidence type="ECO:0000313" key="18">
    <source>
        <dbReference type="EMBL" id="RII42167.1"/>
    </source>
</evidence>
<sequence length="384" mass="39579">MPSTGTARPWYDRPLRLGAVAGVPVAVSTSWILVTVGMVAIFAPQIRRTLPELGWIAAGAVALVYTLILAVSVLLHEVAHALAARSVGWRDSSIEITLWGGHTSFEAHEESPGRSLFVSIVGPLVNLVLGGLGLVLQQPWAPQGVSELLLYMAVWSNFAVGVFNLLPGLPLDGGRVVEAIAWKITGSQAKGTIAAGWAGRVVVIGVVSAVVFALVRGGFTPGPLTFAALALVLVPLWTGAGRSLQHGRLRLNLEGMQASTLLRPVQLLPAGASVAGAEAAGVLYGTVVLATAPGGGLLRVLPEAVLAVPESLRGGTPATQAGVPADDGAVVSPDADGDRLARAALESISGTVLVVDESGRCVGAVRREDVVAAIQARPRKEPQQ</sequence>
<keyword evidence="4 14" id="KW-0645">Protease</keyword>
<keyword evidence="13 14" id="KW-0472">Membrane</keyword>